<keyword evidence="2" id="KW-0805">Transcription regulation</keyword>
<evidence type="ECO:0000259" key="4">
    <source>
        <dbReference type="PROSITE" id="PS50931"/>
    </source>
</evidence>
<dbReference type="PRINTS" id="PR00039">
    <property type="entry name" value="HTHLYSR"/>
</dbReference>
<keyword evidence="6" id="KW-1185">Reference proteome</keyword>
<dbReference type="InterPro" id="IPR036388">
    <property type="entry name" value="WH-like_DNA-bd_sf"/>
</dbReference>
<dbReference type="Pfam" id="PF00126">
    <property type="entry name" value="HTH_1"/>
    <property type="match status" value="1"/>
</dbReference>
<dbReference type="Gene3D" id="1.10.10.10">
    <property type="entry name" value="Winged helix-like DNA-binding domain superfamily/Winged helix DNA-binding domain"/>
    <property type="match status" value="1"/>
</dbReference>
<evidence type="ECO:0000313" key="5">
    <source>
        <dbReference type="EMBL" id="MFC5068618.1"/>
    </source>
</evidence>
<dbReference type="RefSeq" id="WP_114956177.1">
    <property type="nucleotide sequence ID" value="NZ_JBHSJF010000006.1"/>
</dbReference>
<proteinExistence type="inferred from homology"/>
<evidence type="ECO:0000256" key="3">
    <source>
        <dbReference type="ARBA" id="ARBA00023163"/>
    </source>
</evidence>
<comment type="similarity">
    <text evidence="1">Belongs to the LysR transcriptional regulatory family.</text>
</comment>
<evidence type="ECO:0000256" key="1">
    <source>
        <dbReference type="ARBA" id="ARBA00009437"/>
    </source>
</evidence>
<evidence type="ECO:0000256" key="2">
    <source>
        <dbReference type="ARBA" id="ARBA00023015"/>
    </source>
</evidence>
<dbReference type="InterPro" id="IPR036390">
    <property type="entry name" value="WH_DNA-bd_sf"/>
</dbReference>
<dbReference type="SUPFAM" id="SSF46785">
    <property type="entry name" value="Winged helix' DNA-binding domain"/>
    <property type="match status" value="1"/>
</dbReference>
<feature type="domain" description="HTH lysR-type" evidence="4">
    <location>
        <begin position="1"/>
        <end position="58"/>
    </location>
</feature>
<protein>
    <submittedName>
        <fullName evidence="5">LysR family transcriptional regulator</fullName>
    </submittedName>
</protein>
<organism evidence="5 6">
    <name type="scientific">Flaviflagellibacter deserti</name>
    <dbReference type="NCBI Taxonomy" id="2267266"/>
    <lineage>
        <taxon>Bacteria</taxon>
        <taxon>Pseudomonadati</taxon>
        <taxon>Pseudomonadota</taxon>
        <taxon>Alphaproteobacteria</taxon>
        <taxon>Hyphomicrobiales</taxon>
        <taxon>Flaviflagellibacter</taxon>
    </lineage>
</organism>
<dbReference type="Proteomes" id="UP001595796">
    <property type="component" value="Unassembled WGS sequence"/>
</dbReference>
<reference evidence="6" key="1">
    <citation type="journal article" date="2019" name="Int. J. Syst. Evol. Microbiol.">
        <title>The Global Catalogue of Microorganisms (GCM) 10K type strain sequencing project: providing services to taxonomists for standard genome sequencing and annotation.</title>
        <authorList>
            <consortium name="The Broad Institute Genomics Platform"/>
            <consortium name="The Broad Institute Genome Sequencing Center for Infectious Disease"/>
            <person name="Wu L."/>
            <person name="Ma J."/>
        </authorList>
    </citation>
    <scope>NUCLEOTIDE SEQUENCE [LARGE SCALE GENOMIC DNA]</scope>
    <source>
        <strain evidence="6">CGMCC 1.16444</strain>
    </source>
</reference>
<dbReference type="EMBL" id="JBHSJF010000006">
    <property type="protein sequence ID" value="MFC5068618.1"/>
    <property type="molecule type" value="Genomic_DNA"/>
</dbReference>
<accession>A0ABV9Z161</accession>
<dbReference type="InterPro" id="IPR000847">
    <property type="entry name" value="LysR_HTH_N"/>
</dbReference>
<dbReference type="SUPFAM" id="SSF53850">
    <property type="entry name" value="Periplasmic binding protein-like II"/>
    <property type="match status" value="1"/>
</dbReference>
<name>A0ABV9Z161_9HYPH</name>
<comment type="caution">
    <text evidence="5">The sequence shown here is derived from an EMBL/GenBank/DDBJ whole genome shotgun (WGS) entry which is preliminary data.</text>
</comment>
<sequence>MRMRDIQILLAVADSASFTKAADLLRLSQPAISLAVKRFEQGLGIRIFERHGHTVRVSKDGEHVLHAVRKINDIFQNSLSGRTAHRRLKIGLSSLLGASDIVSIIRALQQSSGYELEITFAPSETLWARDDLDLTMYIPAVEAPTDELINVELGWIGARNGTFIQSTEERGVWDLAFTELRKAKIQIERIIDVNSSLHAYELAAGGIGFTPCVLNKASRFANRIVAEMPALPALNVAIRAEDHHIVEMVAALISVDRIDDVTASASSLLSSAMSSPDLVSVSESFRPRPFN</sequence>
<dbReference type="PROSITE" id="PS50931">
    <property type="entry name" value="HTH_LYSR"/>
    <property type="match status" value="1"/>
</dbReference>
<keyword evidence="3" id="KW-0804">Transcription</keyword>
<evidence type="ECO:0000313" key="6">
    <source>
        <dbReference type="Proteomes" id="UP001595796"/>
    </source>
</evidence>
<dbReference type="PANTHER" id="PTHR30126">
    <property type="entry name" value="HTH-TYPE TRANSCRIPTIONAL REGULATOR"/>
    <property type="match status" value="1"/>
</dbReference>
<gene>
    <name evidence="5" type="ORF">ACFPFW_11420</name>
</gene>